<reference evidence="1" key="1">
    <citation type="journal article" date="2011" name="Genome Biol.">
        <title>The draft genome of the carcinogenic human liver fluke Clonorchis sinensis.</title>
        <authorList>
            <person name="Wang X."/>
            <person name="Chen W."/>
            <person name="Huang Y."/>
            <person name="Sun J."/>
            <person name="Men J."/>
            <person name="Liu H."/>
            <person name="Luo F."/>
            <person name="Guo L."/>
            <person name="Lv X."/>
            <person name="Deng C."/>
            <person name="Zhou C."/>
            <person name="Fan Y."/>
            <person name="Li X."/>
            <person name="Huang L."/>
            <person name="Hu Y."/>
            <person name="Liang C."/>
            <person name="Hu X."/>
            <person name="Xu J."/>
            <person name="Yu X."/>
        </authorList>
    </citation>
    <scope>NUCLEOTIDE SEQUENCE [LARGE SCALE GENOMIC DNA]</scope>
    <source>
        <strain evidence="1">Henan</strain>
    </source>
</reference>
<accession>G7YPX8</accession>
<keyword evidence="1" id="KW-0808">Transferase</keyword>
<reference key="2">
    <citation type="submission" date="2011-10" db="EMBL/GenBank/DDBJ databases">
        <title>The genome and transcriptome sequence of Clonorchis sinensis provide insights into the carcinogenic liver fluke.</title>
        <authorList>
            <person name="Wang X."/>
            <person name="Huang Y."/>
            <person name="Chen W."/>
            <person name="Liu H."/>
            <person name="Guo L."/>
            <person name="Chen Y."/>
            <person name="Luo F."/>
            <person name="Zhou W."/>
            <person name="Sun J."/>
            <person name="Mao Q."/>
            <person name="Liang P."/>
            <person name="Zhou C."/>
            <person name="Tian Y."/>
            <person name="Men J."/>
            <person name="Lv X."/>
            <person name="Huang L."/>
            <person name="Zhou J."/>
            <person name="Hu Y."/>
            <person name="Li R."/>
            <person name="Zhang F."/>
            <person name="Lei H."/>
            <person name="Li X."/>
            <person name="Hu X."/>
            <person name="Liang C."/>
            <person name="Xu J."/>
            <person name="Wu Z."/>
            <person name="Yu X."/>
        </authorList>
    </citation>
    <scope>NUCLEOTIDE SEQUENCE</scope>
    <source>
        <strain>Henan</strain>
    </source>
</reference>
<dbReference type="AlphaFoldDB" id="G7YPX8"/>
<gene>
    <name evidence="1" type="ORF">CLF_106422</name>
</gene>
<organism evidence="1 2">
    <name type="scientific">Clonorchis sinensis</name>
    <name type="common">Chinese liver fluke</name>
    <dbReference type="NCBI Taxonomy" id="79923"/>
    <lineage>
        <taxon>Eukaryota</taxon>
        <taxon>Metazoa</taxon>
        <taxon>Spiralia</taxon>
        <taxon>Lophotrochozoa</taxon>
        <taxon>Platyhelminthes</taxon>
        <taxon>Trematoda</taxon>
        <taxon>Digenea</taxon>
        <taxon>Opisthorchiida</taxon>
        <taxon>Opisthorchiata</taxon>
        <taxon>Opisthorchiidae</taxon>
        <taxon>Clonorchis</taxon>
    </lineage>
</organism>
<dbReference type="InterPro" id="IPR029044">
    <property type="entry name" value="Nucleotide-diphossugar_trans"/>
</dbReference>
<evidence type="ECO:0000313" key="1">
    <source>
        <dbReference type="EMBL" id="GAA55009.1"/>
    </source>
</evidence>
<protein>
    <submittedName>
        <fullName evidence="1">Glycosyltransferase-like protein LARGE</fullName>
    </submittedName>
</protein>
<sequence>MTAASQEDDFQTGVLEVLTSGPIDRHNQDMLLGRRSRHWASRSHHSMMNMFTRSDVKIFLPMEKRGINTGVLLIHLQKLRKVSWHRMWMDTIQDLLKRTKNLKAADQVSAVRIYIHIQDIYNAIFGIHPELLYQLPCTWNVQVIRNANINHCPVSWPVRYFDEHRCGDANQSSLQDQAPSQQTVNIVHFCGDGKPVPNAPYSPENFTFIPTLRTYNSELKTLSGKTTILI</sequence>
<name>G7YPX8_CLOSI</name>
<keyword evidence="2" id="KW-1185">Reference proteome</keyword>
<dbReference type="Proteomes" id="UP000008909">
    <property type="component" value="Unassembled WGS sequence"/>
</dbReference>
<evidence type="ECO:0000313" key="2">
    <source>
        <dbReference type="Proteomes" id="UP000008909"/>
    </source>
</evidence>
<dbReference type="Gene3D" id="3.90.550.10">
    <property type="entry name" value="Spore Coat Polysaccharide Biosynthesis Protein SpsA, Chain A"/>
    <property type="match status" value="1"/>
</dbReference>
<dbReference type="InterPro" id="IPR002495">
    <property type="entry name" value="Glyco_trans_8"/>
</dbReference>
<dbReference type="SUPFAM" id="SSF53448">
    <property type="entry name" value="Nucleotide-diphospho-sugar transferases"/>
    <property type="match status" value="1"/>
</dbReference>
<dbReference type="Pfam" id="PF01501">
    <property type="entry name" value="Glyco_transf_8"/>
    <property type="match status" value="1"/>
</dbReference>
<dbReference type="EMBL" id="DF143950">
    <property type="protein sequence ID" value="GAA55009.1"/>
    <property type="molecule type" value="Genomic_DNA"/>
</dbReference>
<dbReference type="GO" id="GO:0016757">
    <property type="term" value="F:glycosyltransferase activity"/>
    <property type="evidence" value="ECO:0007669"/>
    <property type="project" value="InterPro"/>
</dbReference>
<proteinExistence type="predicted"/>